<keyword evidence="1" id="KW-0676">Redox-active center</keyword>
<feature type="domain" description="Thioredoxin" evidence="3">
    <location>
        <begin position="372"/>
        <end position="516"/>
    </location>
</feature>
<dbReference type="PROSITE" id="PS00194">
    <property type="entry name" value="THIOREDOXIN_1"/>
    <property type="match status" value="1"/>
</dbReference>
<gene>
    <name evidence="4" type="ORF">CLV48_11445</name>
</gene>
<sequence length="522" mass="60451">MRKIIISIYFILNSMPLFSQTSETPPVPVVIYGEIHSPFEYKELEAQLFENFLWYNPTKLEHISTTIPLRNPTMVQRNPKSTYFRWVSPPIHSPGYLTLKSDSHYLMQDFLVSPGDSVMIFFDDFTKNIFFSGKSAGAYEFQAKQTRKSKLEQFESGLIINNPNPEEFIKKGRFSALLEEFGSQYGRSFEVIPYDPFLQIKKLRQRIRELENHLIQDFDTSELNIDKYILDIIKGNYLGLDLYKIYNQFRFAYNSAASSNNSIVLDSLSQFYKKELPHPKSFDFPENSLYHGSQLHIAVIEFGLISARIENIPIRKWIKQNFIGPEKDKLLGYYLIRYSSEIQNPEKEFAAELPFIETPWISSLLEDYVNKTQHSASLAPLEFSTPENKKSNLSSVAWDGKLLFLDFWFTGCGACVIFYRDILSQLEEEFGHQVSFVSISTDKDSELWTNSLKSGKYTSDKAINFYAGPDHEILRIFQVSTFPRQILLGPDLKLIQSGGFPSTLEEWRTLLKMNLDSLDKTE</sequence>
<dbReference type="PROSITE" id="PS51352">
    <property type="entry name" value="THIOREDOXIN_2"/>
    <property type="match status" value="1"/>
</dbReference>
<evidence type="ECO:0000259" key="3">
    <source>
        <dbReference type="PROSITE" id="PS51352"/>
    </source>
</evidence>
<feature type="chain" id="PRO_5015127981" evidence="2">
    <location>
        <begin position="20"/>
        <end position="522"/>
    </location>
</feature>
<reference evidence="4 5" key="1">
    <citation type="submission" date="2018-03" db="EMBL/GenBank/DDBJ databases">
        <title>Genomic Encyclopedia of Archaeal and Bacterial Type Strains, Phase II (KMG-II): from individual species to whole genera.</title>
        <authorList>
            <person name="Goeker M."/>
        </authorList>
    </citation>
    <scope>NUCLEOTIDE SEQUENCE [LARGE SCALE GENOMIC DNA]</scope>
    <source>
        <strain evidence="4 5">DSM 28057</strain>
    </source>
</reference>
<evidence type="ECO:0000256" key="2">
    <source>
        <dbReference type="SAM" id="SignalP"/>
    </source>
</evidence>
<dbReference type="InterPro" id="IPR036249">
    <property type="entry name" value="Thioredoxin-like_sf"/>
</dbReference>
<dbReference type="Gene3D" id="3.40.30.10">
    <property type="entry name" value="Glutaredoxin"/>
    <property type="match status" value="1"/>
</dbReference>
<evidence type="ECO:0000256" key="1">
    <source>
        <dbReference type="ARBA" id="ARBA00023284"/>
    </source>
</evidence>
<dbReference type="InterPro" id="IPR012336">
    <property type="entry name" value="Thioredoxin-like_fold"/>
</dbReference>
<name>A0A2P8DVI3_9BACT</name>
<protein>
    <submittedName>
        <fullName evidence="4">Thiol-disulfide isomerase/thioredoxin</fullName>
    </submittedName>
</protein>
<keyword evidence="2" id="KW-0732">Signal</keyword>
<dbReference type="EMBL" id="PYGF01000014">
    <property type="protein sequence ID" value="PSL01243.1"/>
    <property type="molecule type" value="Genomic_DNA"/>
</dbReference>
<dbReference type="InterPro" id="IPR017937">
    <property type="entry name" value="Thioredoxin_CS"/>
</dbReference>
<dbReference type="Proteomes" id="UP000240708">
    <property type="component" value="Unassembled WGS sequence"/>
</dbReference>
<proteinExistence type="predicted"/>
<dbReference type="InterPro" id="IPR013766">
    <property type="entry name" value="Thioredoxin_domain"/>
</dbReference>
<dbReference type="Pfam" id="PF13905">
    <property type="entry name" value="Thioredoxin_8"/>
    <property type="match status" value="1"/>
</dbReference>
<keyword evidence="4" id="KW-0413">Isomerase</keyword>
<comment type="caution">
    <text evidence="4">The sequence shown here is derived from an EMBL/GenBank/DDBJ whole genome shotgun (WGS) entry which is preliminary data.</text>
</comment>
<feature type="signal peptide" evidence="2">
    <location>
        <begin position="1"/>
        <end position="19"/>
    </location>
</feature>
<dbReference type="SUPFAM" id="SSF52833">
    <property type="entry name" value="Thioredoxin-like"/>
    <property type="match status" value="1"/>
</dbReference>
<dbReference type="AlphaFoldDB" id="A0A2P8DVI3"/>
<evidence type="ECO:0000313" key="4">
    <source>
        <dbReference type="EMBL" id="PSL01243.1"/>
    </source>
</evidence>
<evidence type="ECO:0000313" key="5">
    <source>
        <dbReference type="Proteomes" id="UP000240708"/>
    </source>
</evidence>
<dbReference type="GO" id="GO:0016853">
    <property type="term" value="F:isomerase activity"/>
    <property type="evidence" value="ECO:0007669"/>
    <property type="project" value="UniProtKB-KW"/>
</dbReference>
<accession>A0A2P8DVI3</accession>
<keyword evidence="5" id="KW-1185">Reference proteome</keyword>
<organism evidence="4 5">
    <name type="scientific">Cecembia rubra</name>
    <dbReference type="NCBI Taxonomy" id="1485585"/>
    <lineage>
        <taxon>Bacteria</taxon>
        <taxon>Pseudomonadati</taxon>
        <taxon>Bacteroidota</taxon>
        <taxon>Cytophagia</taxon>
        <taxon>Cytophagales</taxon>
        <taxon>Cyclobacteriaceae</taxon>
        <taxon>Cecembia</taxon>
    </lineage>
</organism>